<proteinExistence type="predicted"/>
<reference evidence="2 3" key="1">
    <citation type="submission" date="2024-07" db="EMBL/GenBank/DDBJ databases">
        <title>Section-level genome sequencing and comparative genomics of Aspergillus sections Usti and Cavernicolus.</title>
        <authorList>
            <consortium name="Lawrence Berkeley National Laboratory"/>
            <person name="Nybo J.L."/>
            <person name="Vesth T.C."/>
            <person name="Theobald S."/>
            <person name="Frisvad J.C."/>
            <person name="Larsen T.O."/>
            <person name="Kjaerboelling I."/>
            <person name="Rothschild-Mancinelli K."/>
            <person name="Lyhne E.K."/>
            <person name="Kogle M.E."/>
            <person name="Barry K."/>
            <person name="Clum A."/>
            <person name="Na H."/>
            <person name="Ledsgaard L."/>
            <person name="Lin J."/>
            <person name="Lipzen A."/>
            <person name="Kuo A."/>
            <person name="Riley R."/>
            <person name="Mondo S."/>
            <person name="Labutti K."/>
            <person name="Haridas S."/>
            <person name="Pangalinan J."/>
            <person name="Salamov A.A."/>
            <person name="Simmons B.A."/>
            <person name="Magnuson J.K."/>
            <person name="Chen J."/>
            <person name="Drula E."/>
            <person name="Henrissat B."/>
            <person name="Wiebenga A."/>
            <person name="Lubbers R.J."/>
            <person name="Gomes A.C."/>
            <person name="Makela M.R."/>
            <person name="Stajich J."/>
            <person name="Grigoriev I.V."/>
            <person name="Mortensen U.H."/>
            <person name="De Vries R.P."/>
            <person name="Baker S.E."/>
            <person name="Andersen M.R."/>
        </authorList>
    </citation>
    <scope>NUCLEOTIDE SEQUENCE [LARGE SCALE GENOMIC DNA]</scope>
    <source>
        <strain evidence="2 3">CBS 123904</strain>
    </source>
</reference>
<dbReference type="Proteomes" id="UP001610446">
    <property type="component" value="Unassembled WGS sequence"/>
</dbReference>
<sequence length="95" mass="10759">MIFFGTVYSCGCLGILVLVSIPFFLAFLSGCFQKVQKQHGRLYVIIHFWHGRIGKRGCIGIFGLASFVWVFLCLFVSAQLLVEWSIVHCTWKDPG</sequence>
<keyword evidence="1" id="KW-0812">Transmembrane</keyword>
<gene>
    <name evidence="2" type="ORF">BJY01DRAFT_156399</name>
</gene>
<feature type="transmembrane region" description="Helical" evidence="1">
    <location>
        <begin position="59"/>
        <end position="82"/>
    </location>
</feature>
<accession>A0ABR4K854</accession>
<protein>
    <submittedName>
        <fullName evidence="2">Uncharacterized protein</fullName>
    </submittedName>
</protein>
<keyword evidence="1" id="KW-0472">Membrane</keyword>
<evidence type="ECO:0000313" key="3">
    <source>
        <dbReference type="Proteomes" id="UP001610446"/>
    </source>
</evidence>
<keyword evidence="1" id="KW-1133">Transmembrane helix</keyword>
<evidence type="ECO:0000256" key="1">
    <source>
        <dbReference type="SAM" id="Phobius"/>
    </source>
</evidence>
<evidence type="ECO:0000313" key="2">
    <source>
        <dbReference type="EMBL" id="KAL2848478.1"/>
    </source>
</evidence>
<feature type="transmembrane region" description="Helical" evidence="1">
    <location>
        <begin position="6"/>
        <end position="28"/>
    </location>
</feature>
<comment type="caution">
    <text evidence="2">The sequence shown here is derived from an EMBL/GenBank/DDBJ whole genome shotgun (WGS) entry which is preliminary data.</text>
</comment>
<keyword evidence="3" id="KW-1185">Reference proteome</keyword>
<name>A0ABR4K854_9EURO</name>
<dbReference type="EMBL" id="JBFXLU010000049">
    <property type="protein sequence ID" value="KAL2848478.1"/>
    <property type="molecule type" value="Genomic_DNA"/>
</dbReference>
<organism evidence="2 3">
    <name type="scientific">Aspergillus pseudoustus</name>
    <dbReference type="NCBI Taxonomy" id="1810923"/>
    <lineage>
        <taxon>Eukaryota</taxon>
        <taxon>Fungi</taxon>
        <taxon>Dikarya</taxon>
        <taxon>Ascomycota</taxon>
        <taxon>Pezizomycotina</taxon>
        <taxon>Eurotiomycetes</taxon>
        <taxon>Eurotiomycetidae</taxon>
        <taxon>Eurotiales</taxon>
        <taxon>Aspergillaceae</taxon>
        <taxon>Aspergillus</taxon>
        <taxon>Aspergillus subgen. Nidulantes</taxon>
    </lineage>
</organism>